<dbReference type="RefSeq" id="WP_023171710.1">
    <property type="nucleotide sequence ID" value="NC_022600.1"/>
</dbReference>
<dbReference type="Gene3D" id="2.130.10.120">
    <property type="entry name" value="Prolyl oligopeptidase, N-terminal domain"/>
    <property type="match status" value="1"/>
</dbReference>
<evidence type="ECO:0000256" key="3">
    <source>
        <dbReference type="ARBA" id="ARBA00022801"/>
    </source>
</evidence>
<evidence type="ECO:0000313" key="7">
    <source>
        <dbReference type="EMBL" id="AGY56687.1"/>
    </source>
</evidence>
<dbReference type="InterPro" id="IPR001375">
    <property type="entry name" value="Peptidase_S9_cat"/>
</dbReference>
<dbReference type="SUPFAM" id="SSF53474">
    <property type="entry name" value="alpha/beta-Hydrolases"/>
    <property type="match status" value="1"/>
</dbReference>
<reference evidence="7 8" key="1">
    <citation type="journal article" date="2013" name="PLoS ONE">
        <title>Cultivation and Complete Genome Sequencing of Gloeobacter kilaueensis sp. nov., from a Lava Cave in Kilauea Caldera, Hawai'i.</title>
        <authorList>
            <person name="Saw J.H."/>
            <person name="Schatz M."/>
            <person name="Brown M.V."/>
            <person name="Kunkel D.D."/>
            <person name="Foster J.S."/>
            <person name="Shick H."/>
            <person name="Christensen S."/>
            <person name="Hou S."/>
            <person name="Wan X."/>
            <person name="Donachie S.P."/>
        </authorList>
    </citation>
    <scope>NUCLEOTIDE SEQUENCE [LARGE SCALE GENOMIC DNA]</scope>
    <source>
        <strain evidence="8">JS</strain>
    </source>
</reference>
<evidence type="ECO:0000256" key="1">
    <source>
        <dbReference type="ARBA" id="ARBA00005228"/>
    </source>
</evidence>
<evidence type="ECO:0000259" key="5">
    <source>
        <dbReference type="Pfam" id="PF00326"/>
    </source>
</evidence>
<dbReference type="eggNOG" id="COG1770">
    <property type="taxonomic scope" value="Bacteria"/>
</dbReference>
<dbReference type="Pfam" id="PF02897">
    <property type="entry name" value="Peptidase_S9_N"/>
    <property type="match status" value="1"/>
</dbReference>
<dbReference type="FunFam" id="3.40.50.1820:FF:000005">
    <property type="entry name" value="Prolyl endopeptidase"/>
    <property type="match status" value="1"/>
</dbReference>
<dbReference type="GO" id="GO:0006508">
    <property type="term" value="P:proteolysis"/>
    <property type="evidence" value="ECO:0007669"/>
    <property type="project" value="UniProtKB-KW"/>
</dbReference>
<gene>
    <name evidence="7" type="primary">ptrB</name>
    <name evidence="7" type="ORF">GKIL_0441</name>
</gene>
<dbReference type="Gene3D" id="3.40.50.1820">
    <property type="entry name" value="alpha/beta hydrolase"/>
    <property type="match status" value="1"/>
</dbReference>
<comment type="similarity">
    <text evidence="1">Belongs to the peptidase S9A family.</text>
</comment>
<dbReference type="InterPro" id="IPR029058">
    <property type="entry name" value="AB_hydrolase_fold"/>
</dbReference>
<accession>U5QCN9</accession>
<dbReference type="GO" id="GO:0004252">
    <property type="term" value="F:serine-type endopeptidase activity"/>
    <property type="evidence" value="ECO:0007669"/>
    <property type="project" value="UniProtKB-EC"/>
</dbReference>
<dbReference type="EMBL" id="CP003587">
    <property type="protein sequence ID" value="AGY56687.1"/>
    <property type="molecule type" value="Genomic_DNA"/>
</dbReference>
<protein>
    <submittedName>
        <fullName evidence="7">Oligopeptidase B</fullName>
        <ecNumber evidence="7">3.4.21.83</ecNumber>
    </submittedName>
</protein>
<organism evidence="7 8">
    <name type="scientific">Gloeobacter kilaueensis (strain ATCC BAA-2537 / CCAP 1431/1 / ULC 316 / JS1)</name>
    <dbReference type="NCBI Taxonomy" id="1183438"/>
    <lineage>
        <taxon>Bacteria</taxon>
        <taxon>Bacillati</taxon>
        <taxon>Cyanobacteriota</taxon>
        <taxon>Cyanophyceae</taxon>
        <taxon>Gloeobacterales</taxon>
        <taxon>Gloeobacteraceae</taxon>
        <taxon>Gloeobacter</taxon>
    </lineage>
</organism>
<sequence>MQPPCAPEISHRTVVHDIERSDPYFWLRERSNPEVIAYLEEENRYTEAMMEPTARLRETLYVELVSRIKETDLSVPEKIGDYYYYSRTEQGRQYPIFCRKKGSLEAEEMVLLDQNALAAGHDYFSLGALQVSPDHRLLAFTSDTNGSEIYSLRFKDLETGEALADGIDNVLGYSVAWAEDNRTIFYVTLDSAQRPYRVWRHRLGQPGDTLVFEESDEAFFVDIFKTRSRGYLIIQSESKLTAEAHYLPADSPEASFRCFARRQAGVKYTIDHRGEQFYIVTDQDAKNSKLLITPVEHPEVEHWQELIPHREAVKLDGIDLFADYLVVYERENALRTIQIFDQKTGTSHAVDFPEPVYTYFPARNPEFASSTLRFTYTSLVTPRTVFDYDMASRARTLLKRDEVYHYDPALYTSERLWAMAPDGVRVPVSIVYKKGLAPDGSNPCYLAGYGSYGISIDPVFSSTRLSLLERGFVFAIAHIRGGGELGKAWYEDGKFLKKQNTFSDFIACAEHLIAGGFTRPERLAISGGSAGGLLIAAVLNQRPELFGAAVAKVPFVDVVNTMLDPSIPLTVTEYEEWGNPAQKAFFDYMLSYSPYDNVQAKAYPPLLVTAGLNDPRVAYWEPAKWTAKLRTLKRDANLLLLKTNMGAGHGGPSGRYSALNEIAFEYAFILLALGLSTEPLTSLVG</sequence>
<dbReference type="PATRIC" id="fig|1183438.3.peg.441"/>
<dbReference type="STRING" id="1183438.GKIL_0441"/>
<evidence type="ECO:0000313" key="8">
    <source>
        <dbReference type="Proteomes" id="UP000017396"/>
    </source>
</evidence>
<dbReference type="Pfam" id="PF00326">
    <property type="entry name" value="Peptidase_S9"/>
    <property type="match status" value="1"/>
</dbReference>
<keyword evidence="2" id="KW-0645">Protease</keyword>
<dbReference type="PANTHER" id="PTHR11757:SF19">
    <property type="entry name" value="PROLYL ENDOPEPTIDASE-LIKE"/>
    <property type="match status" value="1"/>
</dbReference>
<dbReference type="Proteomes" id="UP000017396">
    <property type="component" value="Chromosome"/>
</dbReference>
<dbReference type="PRINTS" id="PR00862">
    <property type="entry name" value="PROLIGOPTASE"/>
</dbReference>
<dbReference type="EC" id="3.4.21.83" evidence="7"/>
<keyword evidence="3 7" id="KW-0378">Hydrolase</keyword>
<dbReference type="InterPro" id="IPR002470">
    <property type="entry name" value="Peptidase_S9A"/>
</dbReference>
<dbReference type="PANTHER" id="PTHR11757">
    <property type="entry name" value="PROTEASE FAMILY S9A OLIGOPEPTIDASE"/>
    <property type="match status" value="1"/>
</dbReference>
<dbReference type="SUPFAM" id="SSF50993">
    <property type="entry name" value="Peptidase/esterase 'gauge' domain"/>
    <property type="match status" value="1"/>
</dbReference>
<dbReference type="KEGG" id="glj:GKIL_0441"/>
<evidence type="ECO:0000256" key="2">
    <source>
        <dbReference type="ARBA" id="ARBA00022670"/>
    </source>
</evidence>
<dbReference type="InterPro" id="IPR023302">
    <property type="entry name" value="Pept_S9A_N"/>
</dbReference>
<proteinExistence type="inferred from homology"/>
<dbReference type="AlphaFoldDB" id="U5QCN9"/>
<dbReference type="OrthoDB" id="9801421at2"/>
<feature type="domain" description="Peptidase S9 prolyl oligopeptidase catalytic" evidence="5">
    <location>
        <begin position="460"/>
        <end position="674"/>
    </location>
</feature>
<feature type="domain" description="Peptidase S9A N-terminal" evidence="6">
    <location>
        <begin position="9"/>
        <end position="399"/>
    </location>
</feature>
<name>U5QCN9_GLOK1</name>
<keyword evidence="8" id="KW-1185">Reference proteome</keyword>
<dbReference type="InterPro" id="IPR051543">
    <property type="entry name" value="Serine_Peptidase_S9A"/>
</dbReference>
<evidence type="ECO:0000256" key="4">
    <source>
        <dbReference type="ARBA" id="ARBA00022825"/>
    </source>
</evidence>
<dbReference type="HOGENOM" id="CLU_011290_0_1_3"/>
<keyword evidence="4" id="KW-0720">Serine protease</keyword>
<evidence type="ECO:0000259" key="6">
    <source>
        <dbReference type="Pfam" id="PF02897"/>
    </source>
</evidence>